<name>A0A8K0R1L4_9PLEO</name>
<dbReference type="AlphaFoldDB" id="A0A8K0R1L4"/>
<dbReference type="Proteomes" id="UP000813461">
    <property type="component" value="Unassembled WGS sequence"/>
</dbReference>
<comment type="caution">
    <text evidence="2">The sequence shown here is derived from an EMBL/GenBank/DDBJ whole genome shotgun (WGS) entry which is preliminary data.</text>
</comment>
<protein>
    <submittedName>
        <fullName evidence="2">Uncharacterized protein</fullName>
    </submittedName>
</protein>
<keyword evidence="3" id="KW-1185">Reference proteome</keyword>
<dbReference type="EMBL" id="JAGMVJ010000016">
    <property type="protein sequence ID" value="KAH7079689.1"/>
    <property type="molecule type" value="Genomic_DNA"/>
</dbReference>
<feature type="chain" id="PRO_5035468239" evidence="1">
    <location>
        <begin position="19"/>
        <end position="115"/>
    </location>
</feature>
<gene>
    <name evidence="2" type="ORF">FB567DRAFT_552088</name>
</gene>
<dbReference type="OrthoDB" id="4507347at2759"/>
<organism evidence="2 3">
    <name type="scientific">Paraphoma chrysanthemicola</name>
    <dbReference type="NCBI Taxonomy" id="798071"/>
    <lineage>
        <taxon>Eukaryota</taxon>
        <taxon>Fungi</taxon>
        <taxon>Dikarya</taxon>
        <taxon>Ascomycota</taxon>
        <taxon>Pezizomycotina</taxon>
        <taxon>Dothideomycetes</taxon>
        <taxon>Pleosporomycetidae</taxon>
        <taxon>Pleosporales</taxon>
        <taxon>Pleosporineae</taxon>
        <taxon>Phaeosphaeriaceae</taxon>
        <taxon>Paraphoma</taxon>
    </lineage>
</organism>
<feature type="signal peptide" evidence="1">
    <location>
        <begin position="1"/>
        <end position="18"/>
    </location>
</feature>
<keyword evidence="1" id="KW-0732">Signal</keyword>
<evidence type="ECO:0000256" key="1">
    <source>
        <dbReference type="SAM" id="SignalP"/>
    </source>
</evidence>
<reference evidence="2" key="1">
    <citation type="journal article" date="2021" name="Nat. Commun.">
        <title>Genetic determinants of endophytism in the Arabidopsis root mycobiome.</title>
        <authorList>
            <person name="Mesny F."/>
            <person name="Miyauchi S."/>
            <person name="Thiergart T."/>
            <person name="Pickel B."/>
            <person name="Atanasova L."/>
            <person name="Karlsson M."/>
            <person name="Huettel B."/>
            <person name="Barry K.W."/>
            <person name="Haridas S."/>
            <person name="Chen C."/>
            <person name="Bauer D."/>
            <person name="Andreopoulos W."/>
            <person name="Pangilinan J."/>
            <person name="LaButti K."/>
            <person name="Riley R."/>
            <person name="Lipzen A."/>
            <person name="Clum A."/>
            <person name="Drula E."/>
            <person name="Henrissat B."/>
            <person name="Kohler A."/>
            <person name="Grigoriev I.V."/>
            <person name="Martin F.M."/>
            <person name="Hacquard S."/>
        </authorList>
    </citation>
    <scope>NUCLEOTIDE SEQUENCE</scope>
    <source>
        <strain evidence="2">MPI-SDFR-AT-0120</strain>
    </source>
</reference>
<proteinExistence type="predicted"/>
<evidence type="ECO:0000313" key="3">
    <source>
        <dbReference type="Proteomes" id="UP000813461"/>
    </source>
</evidence>
<evidence type="ECO:0000313" key="2">
    <source>
        <dbReference type="EMBL" id="KAH7079689.1"/>
    </source>
</evidence>
<accession>A0A8K0R1L4</accession>
<sequence>MLLKSFMLQSLVLGSISAYKIDQSCIRKGMETDIRNAMQSAFQMVDAARARLDANPLHQDTVDLLQYLFASPGQDPRTLDMEKTKKVLQQVKETYETEVLQNEAPNIKDVIKLET</sequence>